<dbReference type="PROSITE" id="PS51257">
    <property type="entry name" value="PROKAR_LIPOPROTEIN"/>
    <property type="match status" value="1"/>
</dbReference>
<keyword evidence="3" id="KW-0813">Transport</keyword>
<protein>
    <submittedName>
        <fullName evidence="7">ABC transporter substrate-binding protein</fullName>
    </submittedName>
</protein>
<proteinExistence type="inferred from homology"/>
<dbReference type="RefSeq" id="WP_344133310.1">
    <property type="nucleotide sequence ID" value="NZ_BAAARA010000010.1"/>
</dbReference>
<sequence>MRHTFRSAAVAVVSLAAVSALSACGSAERPAESGAAWSYTDDRGKTVTRPEQPQRIVAQVSAAAALEDFGVDVAGTFGPLVRDDGSVEPEAAGLDPAEVTDVTGSGYGQVNLERLASLHPDLVVSGKYAEYEGLWHLVQEQESKVAEIAPTVGVQQSGLALPQAIEKYERLARALGGDVDSERVRADRRAFEAAADRLRGIGERMRSEGRTILGVGGTKQEFFAVVPGRNPDLDYYVRELGLPIITPDNPDESTGGYFERLSWEKADAYPADIMLWDARAASMRPEQMKQNPVFAATAAASAGKFVEWDAVAPLSYASYARIMNKLADQLQAQLA</sequence>
<comment type="subcellular location">
    <subcellularLocation>
        <location evidence="1">Cell envelope</location>
    </subcellularLocation>
</comment>
<gene>
    <name evidence="7" type="ORF">GCM10009854_34310</name>
</gene>
<dbReference type="PANTHER" id="PTHR30532">
    <property type="entry name" value="IRON III DICITRATE-BINDING PERIPLASMIC PROTEIN"/>
    <property type="match status" value="1"/>
</dbReference>
<dbReference type="SUPFAM" id="SSF53807">
    <property type="entry name" value="Helical backbone' metal receptor"/>
    <property type="match status" value="1"/>
</dbReference>
<feature type="signal peptide" evidence="5">
    <location>
        <begin position="1"/>
        <end position="22"/>
    </location>
</feature>
<keyword evidence="4 5" id="KW-0732">Signal</keyword>
<evidence type="ECO:0000256" key="3">
    <source>
        <dbReference type="ARBA" id="ARBA00022448"/>
    </source>
</evidence>
<dbReference type="Pfam" id="PF01497">
    <property type="entry name" value="Peripla_BP_2"/>
    <property type="match status" value="1"/>
</dbReference>
<keyword evidence="8" id="KW-1185">Reference proteome</keyword>
<dbReference type="PANTHER" id="PTHR30532:SF24">
    <property type="entry name" value="FERRIC ENTEROBACTIN-BINDING PERIPLASMIC PROTEIN FEPB"/>
    <property type="match status" value="1"/>
</dbReference>
<evidence type="ECO:0000256" key="5">
    <source>
        <dbReference type="SAM" id="SignalP"/>
    </source>
</evidence>
<dbReference type="Gene3D" id="3.40.50.1980">
    <property type="entry name" value="Nitrogenase molybdenum iron protein domain"/>
    <property type="match status" value="2"/>
</dbReference>
<evidence type="ECO:0000313" key="8">
    <source>
        <dbReference type="Proteomes" id="UP001501218"/>
    </source>
</evidence>
<feature type="chain" id="PRO_5047002290" evidence="5">
    <location>
        <begin position="23"/>
        <end position="335"/>
    </location>
</feature>
<dbReference type="Proteomes" id="UP001501218">
    <property type="component" value="Unassembled WGS sequence"/>
</dbReference>
<feature type="domain" description="Fe/B12 periplasmic-binding" evidence="6">
    <location>
        <begin position="75"/>
        <end position="310"/>
    </location>
</feature>
<evidence type="ECO:0000259" key="6">
    <source>
        <dbReference type="Pfam" id="PF01497"/>
    </source>
</evidence>
<evidence type="ECO:0000256" key="4">
    <source>
        <dbReference type="ARBA" id="ARBA00022729"/>
    </source>
</evidence>
<accession>A0ABN3GJR1</accession>
<organism evidence="7 8">
    <name type="scientific">Saccharopolyspora halophila</name>
    <dbReference type="NCBI Taxonomy" id="405551"/>
    <lineage>
        <taxon>Bacteria</taxon>
        <taxon>Bacillati</taxon>
        <taxon>Actinomycetota</taxon>
        <taxon>Actinomycetes</taxon>
        <taxon>Pseudonocardiales</taxon>
        <taxon>Pseudonocardiaceae</taxon>
        <taxon>Saccharopolyspora</taxon>
    </lineage>
</organism>
<evidence type="ECO:0000256" key="2">
    <source>
        <dbReference type="ARBA" id="ARBA00008814"/>
    </source>
</evidence>
<dbReference type="InterPro" id="IPR002491">
    <property type="entry name" value="ABC_transptr_periplasmic_BD"/>
</dbReference>
<comment type="caution">
    <text evidence="7">The sequence shown here is derived from an EMBL/GenBank/DDBJ whole genome shotgun (WGS) entry which is preliminary data.</text>
</comment>
<name>A0ABN3GJR1_9PSEU</name>
<evidence type="ECO:0000313" key="7">
    <source>
        <dbReference type="EMBL" id="GAA2353414.1"/>
    </source>
</evidence>
<dbReference type="InterPro" id="IPR051313">
    <property type="entry name" value="Bact_iron-sidero_bind"/>
</dbReference>
<evidence type="ECO:0000256" key="1">
    <source>
        <dbReference type="ARBA" id="ARBA00004196"/>
    </source>
</evidence>
<dbReference type="EMBL" id="BAAARA010000010">
    <property type="protein sequence ID" value="GAA2353414.1"/>
    <property type="molecule type" value="Genomic_DNA"/>
</dbReference>
<comment type="similarity">
    <text evidence="2">Belongs to the bacterial solute-binding protein 8 family.</text>
</comment>
<reference evidence="7 8" key="1">
    <citation type="journal article" date="2019" name="Int. J. Syst. Evol. Microbiol.">
        <title>The Global Catalogue of Microorganisms (GCM) 10K type strain sequencing project: providing services to taxonomists for standard genome sequencing and annotation.</title>
        <authorList>
            <consortium name="The Broad Institute Genomics Platform"/>
            <consortium name="The Broad Institute Genome Sequencing Center for Infectious Disease"/>
            <person name="Wu L."/>
            <person name="Ma J."/>
        </authorList>
    </citation>
    <scope>NUCLEOTIDE SEQUENCE [LARGE SCALE GENOMIC DNA]</scope>
    <source>
        <strain evidence="7 8">JCM 16221</strain>
    </source>
</reference>